<protein>
    <submittedName>
        <fullName evidence="1">Uncharacterized protein</fullName>
    </submittedName>
</protein>
<dbReference type="AlphaFoldDB" id="A0A432L8B1"/>
<dbReference type="RefSeq" id="WP_126660250.1">
    <property type="nucleotide sequence ID" value="NZ_RYYR01000029.1"/>
</dbReference>
<keyword evidence="2" id="KW-1185">Reference proteome</keyword>
<dbReference type="Proteomes" id="UP000287910">
    <property type="component" value="Unassembled WGS sequence"/>
</dbReference>
<dbReference type="EMBL" id="RYYR01000029">
    <property type="protein sequence ID" value="RUL48804.1"/>
    <property type="molecule type" value="Genomic_DNA"/>
</dbReference>
<accession>A0A432L8B1</accession>
<comment type="caution">
    <text evidence="1">The sequence shown here is derived from an EMBL/GenBank/DDBJ whole genome shotgun (WGS) entry which is preliminary data.</text>
</comment>
<reference evidence="1 2" key="1">
    <citation type="submission" date="2018-12" db="EMBL/GenBank/DDBJ databases">
        <title>Lysinibacillus antri sp. nov., isolated from a cave soil.</title>
        <authorList>
            <person name="Narsing Rao M.P."/>
            <person name="Zhang H."/>
            <person name="Dong Z.-Y."/>
            <person name="Niu X.-K."/>
            <person name="Zhang K."/>
            <person name="Fang B.-Z."/>
            <person name="Kang Y.-Q."/>
            <person name="Xiao M."/>
            <person name="Li W.-J."/>
        </authorList>
    </citation>
    <scope>NUCLEOTIDE SEQUENCE [LARGE SCALE GENOMIC DNA]</scope>
    <source>
        <strain evidence="1 2">SYSU K30002</strain>
    </source>
</reference>
<proteinExistence type="predicted"/>
<evidence type="ECO:0000313" key="1">
    <source>
        <dbReference type="EMBL" id="RUL48804.1"/>
    </source>
</evidence>
<gene>
    <name evidence="1" type="ORF">EK386_16340</name>
</gene>
<sequence length="159" mass="17998">MGKVFQMKYRPHGINRYKEFIENDKVGIGWPMIGNLEVQTKSEIKKALQEVYGLKGGQLGNALGAIWCFIDTMKTGNVLLVRNKKKVSIGIIGPYQYLASLDNDHDGFCHQRTIKWIETDELLSNYNEVVQTVVRSPGIVTGSTYTVEDLEITSLYTHK</sequence>
<evidence type="ECO:0000313" key="2">
    <source>
        <dbReference type="Proteomes" id="UP000287910"/>
    </source>
</evidence>
<name>A0A432L8B1_9BACI</name>
<organism evidence="1 2">
    <name type="scientific">Lysinibacillus antri</name>
    <dbReference type="NCBI Taxonomy" id="2498145"/>
    <lineage>
        <taxon>Bacteria</taxon>
        <taxon>Bacillati</taxon>
        <taxon>Bacillota</taxon>
        <taxon>Bacilli</taxon>
        <taxon>Bacillales</taxon>
        <taxon>Bacillaceae</taxon>
        <taxon>Lysinibacillus</taxon>
    </lineage>
</organism>